<evidence type="ECO:0000313" key="10">
    <source>
        <dbReference type="Proteomes" id="UP000036106"/>
    </source>
</evidence>
<dbReference type="InterPro" id="IPR007168">
    <property type="entry name" value="Phageshock_PspC_N"/>
</dbReference>
<dbReference type="KEGG" id="lgn:ABM34_12185"/>
<keyword evidence="4 7" id="KW-1133">Transmembrane helix</keyword>
<evidence type="ECO:0000256" key="7">
    <source>
        <dbReference type="SAM" id="Phobius"/>
    </source>
</evidence>
<dbReference type="Proteomes" id="UP000036106">
    <property type="component" value="Chromosome"/>
</dbReference>
<feature type="region of interest" description="Disordered" evidence="6">
    <location>
        <begin position="78"/>
        <end position="99"/>
    </location>
</feature>
<proteinExistence type="predicted"/>
<keyword evidence="10" id="KW-1185">Reference proteome</keyword>
<dbReference type="RefSeq" id="WP_048706096.1">
    <property type="nucleotide sequence ID" value="NZ_CP012034.1"/>
</dbReference>
<evidence type="ECO:0000259" key="8">
    <source>
        <dbReference type="Pfam" id="PF04024"/>
    </source>
</evidence>
<dbReference type="EMBL" id="CP012034">
    <property type="protein sequence ID" value="AKP68217.1"/>
    <property type="molecule type" value="Genomic_DNA"/>
</dbReference>
<reference evidence="10" key="1">
    <citation type="submission" date="2015-07" db="EMBL/GenBank/DDBJ databases">
        <title>Lactobacillus ginsenosidimutans/EMML 3141/ whole genome sequencing.</title>
        <authorList>
            <person name="Kim M.K."/>
            <person name="Im W.-T."/>
            <person name="Srinivasan S."/>
            <person name="Lee J.-J."/>
        </authorList>
    </citation>
    <scope>NUCLEOTIDE SEQUENCE [LARGE SCALE GENOMIC DNA]</scope>
    <source>
        <strain evidence="10">EMML 3041</strain>
    </source>
</reference>
<keyword evidence="2" id="KW-1003">Cell membrane</keyword>
<evidence type="ECO:0000256" key="1">
    <source>
        <dbReference type="ARBA" id="ARBA00004162"/>
    </source>
</evidence>
<evidence type="ECO:0000256" key="6">
    <source>
        <dbReference type="SAM" id="MobiDB-lite"/>
    </source>
</evidence>
<keyword evidence="3 7" id="KW-0812">Transmembrane</keyword>
<sequence>MRKRLTRSSTDRLLAGVCGGLGEYFGVDSTWFRLAFIALIPFTDFISILVYIALVFLMPENRNIQRTHFRGEMHDTLHRLHQRRSGHSSHGGSSIKGRK</sequence>
<feature type="domain" description="Phage shock protein PspC N-terminal" evidence="8">
    <location>
        <begin position="3"/>
        <end position="60"/>
    </location>
</feature>
<protein>
    <recommendedName>
        <fullName evidence="8">Phage shock protein PspC N-terminal domain-containing protein</fullName>
    </recommendedName>
</protein>
<dbReference type="PANTHER" id="PTHR33885:SF3">
    <property type="entry name" value="PHAGE SHOCK PROTEIN C"/>
    <property type="match status" value="1"/>
</dbReference>
<evidence type="ECO:0000313" key="9">
    <source>
        <dbReference type="EMBL" id="AKP68217.1"/>
    </source>
</evidence>
<evidence type="ECO:0000256" key="5">
    <source>
        <dbReference type="ARBA" id="ARBA00023136"/>
    </source>
</evidence>
<evidence type="ECO:0000256" key="2">
    <source>
        <dbReference type="ARBA" id="ARBA00022475"/>
    </source>
</evidence>
<comment type="subcellular location">
    <subcellularLocation>
        <location evidence="1">Cell membrane</location>
        <topology evidence="1">Single-pass membrane protein</topology>
    </subcellularLocation>
</comment>
<dbReference type="InterPro" id="IPR052027">
    <property type="entry name" value="PspC"/>
</dbReference>
<keyword evidence="5 7" id="KW-0472">Membrane</keyword>
<organism evidence="9 10">
    <name type="scientific">Companilactobacillus ginsenosidimutans</name>
    <dbReference type="NCBI Taxonomy" id="1007676"/>
    <lineage>
        <taxon>Bacteria</taxon>
        <taxon>Bacillati</taxon>
        <taxon>Bacillota</taxon>
        <taxon>Bacilli</taxon>
        <taxon>Lactobacillales</taxon>
        <taxon>Lactobacillaceae</taxon>
        <taxon>Companilactobacillus</taxon>
    </lineage>
</organism>
<dbReference type="GO" id="GO:0005886">
    <property type="term" value="C:plasma membrane"/>
    <property type="evidence" value="ECO:0007669"/>
    <property type="project" value="UniProtKB-SubCell"/>
</dbReference>
<evidence type="ECO:0000256" key="3">
    <source>
        <dbReference type="ARBA" id="ARBA00022692"/>
    </source>
</evidence>
<dbReference type="PATRIC" id="fig|1007676.4.peg.2466"/>
<dbReference type="Pfam" id="PF04024">
    <property type="entry name" value="PspC"/>
    <property type="match status" value="1"/>
</dbReference>
<name>A0A0H4QJX1_9LACO</name>
<evidence type="ECO:0000256" key="4">
    <source>
        <dbReference type="ARBA" id="ARBA00022989"/>
    </source>
</evidence>
<accession>A0A0H4QJX1</accession>
<feature type="transmembrane region" description="Helical" evidence="7">
    <location>
        <begin position="31"/>
        <end position="57"/>
    </location>
</feature>
<dbReference type="PANTHER" id="PTHR33885">
    <property type="entry name" value="PHAGE SHOCK PROTEIN C"/>
    <property type="match status" value="1"/>
</dbReference>
<dbReference type="OrthoDB" id="9815286at2"/>
<feature type="compositionally biased region" description="Low complexity" evidence="6">
    <location>
        <begin position="88"/>
        <end position="99"/>
    </location>
</feature>
<dbReference type="AlphaFoldDB" id="A0A0H4QJX1"/>
<dbReference type="STRING" id="1007676.ABM34_12185"/>
<gene>
    <name evidence="9" type="ORF">ABM34_12185</name>
</gene>